<reference evidence="1 2" key="1">
    <citation type="journal article" date="2012" name="Science">
        <title>The Paleozoic origin of enzymatic lignin decomposition reconstructed from 31 fungal genomes.</title>
        <authorList>
            <person name="Floudas D."/>
            <person name="Binder M."/>
            <person name="Riley R."/>
            <person name="Barry K."/>
            <person name="Blanchette R.A."/>
            <person name="Henrissat B."/>
            <person name="Martinez A.T."/>
            <person name="Otillar R."/>
            <person name="Spatafora J.W."/>
            <person name="Yadav J.S."/>
            <person name="Aerts A."/>
            <person name="Benoit I."/>
            <person name="Boyd A."/>
            <person name="Carlson A."/>
            <person name="Copeland A."/>
            <person name="Coutinho P.M."/>
            <person name="de Vries R.P."/>
            <person name="Ferreira P."/>
            <person name="Findley K."/>
            <person name="Foster B."/>
            <person name="Gaskell J."/>
            <person name="Glotzer D."/>
            <person name="Gorecki P."/>
            <person name="Heitman J."/>
            <person name="Hesse C."/>
            <person name="Hori C."/>
            <person name="Igarashi K."/>
            <person name="Jurgens J.A."/>
            <person name="Kallen N."/>
            <person name="Kersten P."/>
            <person name="Kohler A."/>
            <person name="Kuees U."/>
            <person name="Kumar T.K.A."/>
            <person name="Kuo A."/>
            <person name="LaButti K."/>
            <person name="Larrondo L.F."/>
            <person name="Lindquist E."/>
            <person name="Ling A."/>
            <person name="Lombard V."/>
            <person name="Lucas S."/>
            <person name="Lundell T."/>
            <person name="Martin R."/>
            <person name="McLaughlin D.J."/>
            <person name="Morgenstern I."/>
            <person name="Morin E."/>
            <person name="Murat C."/>
            <person name="Nagy L.G."/>
            <person name="Nolan M."/>
            <person name="Ohm R.A."/>
            <person name="Patyshakuliyeva A."/>
            <person name="Rokas A."/>
            <person name="Ruiz-Duenas F.J."/>
            <person name="Sabat G."/>
            <person name="Salamov A."/>
            <person name="Samejima M."/>
            <person name="Schmutz J."/>
            <person name="Slot J.C."/>
            <person name="St John F."/>
            <person name="Stenlid J."/>
            <person name="Sun H."/>
            <person name="Sun S."/>
            <person name="Syed K."/>
            <person name="Tsang A."/>
            <person name="Wiebenga A."/>
            <person name="Young D."/>
            <person name="Pisabarro A."/>
            <person name="Eastwood D.C."/>
            <person name="Martin F."/>
            <person name="Cullen D."/>
            <person name="Grigoriev I.V."/>
            <person name="Hibbett D.S."/>
        </authorList>
    </citation>
    <scope>NUCLEOTIDE SEQUENCE [LARGE SCALE GENOMIC DNA]</scope>
    <source>
        <strain evidence="1 2">ATCC 11539</strain>
    </source>
</reference>
<protein>
    <submittedName>
        <fullName evidence="1">Uncharacterized protein</fullName>
    </submittedName>
</protein>
<keyword evidence="2" id="KW-1185">Reference proteome</keyword>
<name>S7Q6E1_GLOTA</name>
<dbReference type="EMBL" id="KB469302">
    <property type="protein sequence ID" value="EPQ54983.1"/>
    <property type="molecule type" value="Genomic_DNA"/>
</dbReference>
<dbReference type="GeneID" id="19306095"/>
<sequence length="50" mass="5888">IFEIFVISINLKLLSCTAKEIVPFVECCHDCQHFSVVDLIIMFRRIEAFR</sequence>
<dbReference type="RefSeq" id="XP_007866108.1">
    <property type="nucleotide sequence ID" value="XM_007867917.1"/>
</dbReference>
<gene>
    <name evidence="1" type="ORF">GLOTRDRAFT_41982</name>
</gene>
<dbReference type="HOGENOM" id="CLU_3129729_0_0_1"/>
<proteinExistence type="predicted"/>
<accession>S7Q6E1</accession>
<organism evidence="1 2">
    <name type="scientific">Gloeophyllum trabeum (strain ATCC 11539 / FP-39264 / Madison 617)</name>
    <name type="common">Brown rot fungus</name>
    <dbReference type="NCBI Taxonomy" id="670483"/>
    <lineage>
        <taxon>Eukaryota</taxon>
        <taxon>Fungi</taxon>
        <taxon>Dikarya</taxon>
        <taxon>Basidiomycota</taxon>
        <taxon>Agaricomycotina</taxon>
        <taxon>Agaricomycetes</taxon>
        <taxon>Gloeophyllales</taxon>
        <taxon>Gloeophyllaceae</taxon>
        <taxon>Gloeophyllum</taxon>
    </lineage>
</organism>
<feature type="non-terminal residue" evidence="1">
    <location>
        <position position="1"/>
    </location>
</feature>
<dbReference type="KEGG" id="gtr:GLOTRDRAFT_41982"/>
<dbReference type="AlphaFoldDB" id="S7Q6E1"/>
<dbReference type="Proteomes" id="UP000030669">
    <property type="component" value="Unassembled WGS sequence"/>
</dbReference>
<evidence type="ECO:0000313" key="2">
    <source>
        <dbReference type="Proteomes" id="UP000030669"/>
    </source>
</evidence>
<evidence type="ECO:0000313" key="1">
    <source>
        <dbReference type="EMBL" id="EPQ54983.1"/>
    </source>
</evidence>